<evidence type="ECO:0000313" key="2">
    <source>
        <dbReference type="Proteomes" id="UP000752171"/>
    </source>
</evidence>
<comment type="caution">
    <text evidence="1">The sequence shown here is derived from an EMBL/GenBank/DDBJ whole genome shotgun (WGS) entry which is preliminary data.</text>
</comment>
<dbReference type="PANTHER" id="PTHR31025:SF27">
    <property type="entry name" value="SI:CH211-193K19.2-RELATED"/>
    <property type="match status" value="1"/>
</dbReference>
<dbReference type="EMBL" id="JAICCE010000001">
    <property type="protein sequence ID" value="KAG9283892.1"/>
    <property type="molecule type" value="Genomic_DNA"/>
</dbReference>
<dbReference type="PANTHER" id="PTHR31025">
    <property type="entry name" value="SI:CH211-196P9.1-RELATED"/>
    <property type="match status" value="1"/>
</dbReference>
<evidence type="ECO:0000313" key="1">
    <source>
        <dbReference type="EMBL" id="KAG9283892.1"/>
    </source>
</evidence>
<sequence length="238" mass="27106">MSRDLVTSRQLPSPRVFLSAILLRADCQVHLTHRTTGLILSSFAETFTATINHEFLRITTVPLQPRFLASLDKHHSKLTEMIRKKGGVVREKTQNILKVLDQVVFYLEVSLKRECLLKCLMVYLGEDVESLIKEYLVSQKKEAEAELKASTMAVFVIRENEDPLQSPHEIGIVLEGVEVLSELPSVAHAFAMLFGLIYAVNLSYPRKLKYTFDALQKIFMEIEPKKMTRKVCSLSVKL</sequence>
<dbReference type="Proteomes" id="UP000752171">
    <property type="component" value="Unassembled WGS sequence"/>
</dbReference>
<reference evidence="1 2" key="1">
    <citation type="submission" date="2021-07" db="EMBL/GenBank/DDBJ databases">
        <authorList>
            <person name="Imarazene B."/>
            <person name="Zahm M."/>
            <person name="Klopp C."/>
            <person name="Cabau C."/>
            <person name="Beille S."/>
            <person name="Jouanno E."/>
            <person name="Castinel A."/>
            <person name="Lluch J."/>
            <person name="Gil L."/>
            <person name="Kuchtly C."/>
            <person name="Lopez Roques C."/>
            <person name="Donnadieu C."/>
            <person name="Parrinello H."/>
            <person name="Journot L."/>
            <person name="Du K."/>
            <person name="Schartl M."/>
            <person name="Retaux S."/>
            <person name="Guiguen Y."/>
        </authorList>
    </citation>
    <scope>NUCLEOTIDE SEQUENCE [LARGE SCALE GENOMIC DNA]</scope>
    <source>
        <strain evidence="1">Pach_M1</strain>
        <tissue evidence="1">Testis</tissue>
    </source>
</reference>
<accession>A0A8T2MQ22</accession>
<organism evidence="1 2">
    <name type="scientific">Astyanax mexicanus</name>
    <name type="common">Blind cave fish</name>
    <name type="synonym">Astyanax fasciatus mexicanus</name>
    <dbReference type="NCBI Taxonomy" id="7994"/>
    <lineage>
        <taxon>Eukaryota</taxon>
        <taxon>Metazoa</taxon>
        <taxon>Chordata</taxon>
        <taxon>Craniata</taxon>
        <taxon>Vertebrata</taxon>
        <taxon>Euteleostomi</taxon>
        <taxon>Actinopterygii</taxon>
        <taxon>Neopterygii</taxon>
        <taxon>Teleostei</taxon>
        <taxon>Ostariophysi</taxon>
        <taxon>Characiformes</taxon>
        <taxon>Characoidei</taxon>
        <taxon>Acestrorhamphidae</taxon>
        <taxon>Acestrorhamphinae</taxon>
        <taxon>Astyanax</taxon>
    </lineage>
</organism>
<gene>
    <name evidence="1" type="ORF">AMEX_G2731</name>
</gene>
<dbReference type="AlphaFoldDB" id="A0A8T2MQ22"/>
<proteinExistence type="predicted"/>
<protein>
    <submittedName>
        <fullName evidence="1">Uncharacterized protein</fullName>
    </submittedName>
</protein>
<name>A0A8T2MQ22_ASTMX</name>